<dbReference type="KEGG" id="sted:SPTER_11320"/>
<dbReference type="InterPro" id="IPR000524">
    <property type="entry name" value="Tscrpt_reg_HTH_GntR"/>
</dbReference>
<keyword evidence="2" id="KW-0238">DNA-binding</keyword>
<gene>
    <name evidence="6" type="ORF">SPTER_11320</name>
</gene>
<evidence type="ECO:0000259" key="4">
    <source>
        <dbReference type="PROSITE" id="PS50949"/>
    </source>
</evidence>
<accession>A0A517DR55</accession>
<evidence type="ECO:0000256" key="2">
    <source>
        <dbReference type="ARBA" id="ARBA00023125"/>
    </source>
</evidence>
<protein>
    <submittedName>
        <fullName evidence="6">Trehalose operon repressor</fullName>
    </submittedName>
</protein>
<proteinExistence type="predicted"/>
<dbReference type="PANTHER" id="PTHR38445">
    <property type="entry name" value="HTH-TYPE TRANSCRIPTIONAL REPRESSOR YTRA"/>
    <property type="match status" value="1"/>
</dbReference>
<name>A0A517DR55_9FIRM</name>
<feature type="domain" description="RCK C-terminal" evidence="5">
    <location>
        <begin position="121"/>
        <end position="206"/>
    </location>
</feature>
<dbReference type="RefSeq" id="WP_144349422.1">
    <property type="nucleotide sequence ID" value="NZ_CP036259.1"/>
</dbReference>
<dbReference type="Proteomes" id="UP000320776">
    <property type="component" value="Chromosome"/>
</dbReference>
<dbReference type="OrthoDB" id="226679at2"/>
<sequence>MKNFIDTPVYSQIALDIATRIAKGELKEGSRISGRSLLASEYNVSPETIRRSLRLLEDMGIVEVLTGSGVTIKSRVNALQYLEKYNTGKDLRDLKADIYKKIGERNSLNQEILETIEHMFDLSERLRNINPIHIMEFEVPLNSPLLGKMIGDVQFWQGTGATIVGIKRDGKVIVSPGPYACFMPTDIILFIGDTGVFKRVERMMTEG</sequence>
<dbReference type="Pfam" id="PF02080">
    <property type="entry name" value="TrkA_C"/>
    <property type="match status" value="1"/>
</dbReference>
<dbReference type="Pfam" id="PF00392">
    <property type="entry name" value="GntR"/>
    <property type="match status" value="1"/>
</dbReference>
<evidence type="ECO:0000256" key="1">
    <source>
        <dbReference type="ARBA" id="ARBA00023015"/>
    </source>
</evidence>
<keyword evidence="1" id="KW-0805">Transcription regulation</keyword>
<dbReference type="Gene3D" id="3.30.70.1450">
    <property type="entry name" value="Regulator of K+ conductance, C-terminal domain"/>
    <property type="match status" value="1"/>
</dbReference>
<dbReference type="PROSITE" id="PS50949">
    <property type="entry name" value="HTH_GNTR"/>
    <property type="match status" value="1"/>
</dbReference>
<dbReference type="PROSITE" id="PS51202">
    <property type="entry name" value="RCK_C"/>
    <property type="match status" value="1"/>
</dbReference>
<dbReference type="InterPro" id="IPR036388">
    <property type="entry name" value="WH-like_DNA-bd_sf"/>
</dbReference>
<dbReference type="GO" id="GO:0003700">
    <property type="term" value="F:DNA-binding transcription factor activity"/>
    <property type="evidence" value="ECO:0007669"/>
    <property type="project" value="InterPro"/>
</dbReference>
<dbReference type="InterPro" id="IPR036390">
    <property type="entry name" value="WH_DNA-bd_sf"/>
</dbReference>
<feature type="domain" description="HTH gntR-type" evidence="4">
    <location>
        <begin position="7"/>
        <end position="75"/>
    </location>
</feature>
<evidence type="ECO:0000313" key="7">
    <source>
        <dbReference type="Proteomes" id="UP000320776"/>
    </source>
</evidence>
<reference evidence="6 7" key="1">
    <citation type="submission" date="2019-02" db="EMBL/GenBank/DDBJ databases">
        <title>Closed genome of Sporomusa termitida DSM 4440.</title>
        <authorList>
            <person name="Poehlein A."/>
            <person name="Daniel R."/>
        </authorList>
    </citation>
    <scope>NUCLEOTIDE SEQUENCE [LARGE SCALE GENOMIC DNA]</scope>
    <source>
        <strain evidence="6 7">DSM 4440</strain>
    </source>
</reference>
<dbReference type="Gene3D" id="1.10.10.10">
    <property type="entry name" value="Winged helix-like DNA-binding domain superfamily/Winged helix DNA-binding domain"/>
    <property type="match status" value="1"/>
</dbReference>
<dbReference type="GO" id="GO:0003677">
    <property type="term" value="F:DNA binding"/>
    <property type="evidence" value="ECO:0007669"/>
    <property type="project" value="UniProtKB-KW"/>
</dbReference>
<dbReference type="InterPro" id="IPR036721">
    <property type="entry name" value="RCK_C_sf"/>
</dbReference>
<dbReference type="AlphaFoldDB" id="A0A517DR55"/>
<dbReference type="SMART" id="SM00345">
    <property type="entry name" value="HTH_GNTR"/>
    <property type="match status" value="1"/>
</dbReference>
<dbReference type="SUPFAM" id="SSF46785">
    <property type="entry name" value="Winged helix' DNA-binding domain"/>
    <property type="match status" value="1"/>
</dbReference>
<dbReference type="InterPro" id="IPR006037">
    <property type="entry name" value="RCK_C"/>
</dbReference>
<evidence type="ECO:0000256" key="3">
    <source>
        <dbReference type="ARBA" id="ARBA00023163"/>
    </source>
</evidence>
<dbReference type="GO" id="GO:0008324">
    <property type="term" value="F:monoatomic cation transmembrane transporter activity"/>
    <property type="evidence" value="ECO:0007669"/>
    <property type="project" value="InterPro"/>
</dbReference>
<dbReference type="PANTHER" id="PTHR38445:SF9">
    <property type="entry name" value="HTH-TYPE TRANSCRIPTIONAL REPRESSOR YTRA"/>
    <property type="match status" value="1"/>
</dbReference>
<dbReference type="CDD" id="cd07377">
    <property type="entry name" value="WHTH_GntR"/>
    <property type="match status" value="1"/>
</dbReference>
<keyword evidence="7" id="KW-1185">Reference proteome</keyword>
<dbReference type="EMBL" id="CP036259">
    <property type="protein sequence ID" value="QDR79830.1"/>
    <property type="molecule type" value="Genomic_DNA"/>
</dbReference>
<keyword evidence="3" id="KW-0804">Transcription</keyword>
<organism evidence="6 7">
    <name type="scientific">Sporomusa termitida</name>
    <dbReference type="NCBI Taxonomy" id="2377"/>
    <lineage>
        <taxon>Bacteria</taxon>
        <taxon>Bacillati</taxon>
        <taxon>Bacillota</taxon>
        <taxon>Negativicutes</taxon>
        <taxon>Selenomonadales</taxon>
        <taxon>Sporomusaceae</taxon>
        <taxon>Sporomusa</taxon>
    </lineage>
</organism>
<evidence type="ECO:0000259" key="5">
    <source>
        <dbReference type="PROSITE" id="PS51202"/>
    </source>
</evidence>
<dbReference type="SUPFAM" id="SSF116726">
    <property type="entry name" value="TrkA C-terminal domain-like"/>
    <property type="match status" value="1"/>
</dbReference>
<evidence type="ECO:0000313" key="6">
    <source>
        <dbReference type="EMBL" id="QDR79830.1"/>
    </source>
</evidence>
<dbReference type="GO" id="GO:0006813">
    <property type="term" value="P:potassium ion transport"/>
    <property type="evidence" value="ECO:0007669"/>
    <property type="project" value="InterPro"/>
</dbReference>